<evidence type="ECO:0000313" key="3">
    <source>
        <dbReference type="EMBL" id="NUC72917.1"/>
    </source>
</evidence>
<dbReference type="RefSeq" id="WP_174680797.1">
    <property type="nucleotide sequence ID" value="NZ_JABUQZ010000001.1"/>
</dbReference>
<sequence>MSDQVGSPDDRRPPSERVVEAVAAASGTSPLDFEPTLYDAVDPEALDSLVRSGSDELRIRFRYGDRSVLITGNGRVDVSAPSEDDPSSEWIIFDE</sequence>
<evidence type="ECO:0000313" key="5">
    <source>
        <dbReference type="Proteomes" id="UP001016761"/>
    </source>
</evidence>
<dbReference type="EMBL" id="JABURA010000001">
    <property type="protein sequence ID" value="NUB91344.1"/>
    <property type="molecule type" value="Genomic_DNA"/>
</dbReference>
<organism evidence="2 4">
    <name type="scientific">Haloterrigena gelatinilytica</name>
    <dbReference type="NCBI Taxonomy" id="2741724"/>
    <lineage>
        <taxon>Archaea</taxon>
        <taxon>Methanobacteriati</taxon>
        <taxon>Methanobacteriota</taxon>
        <taxon>Stenosarchaea group</taxon>
        <taxon>Halobacteria</taxon>
        <taxon>Halobacteriales</taxon>
        <taxon>Natrialbaceae</taxon>
        <taxon>Haloterrigena</taxon>
    </lineage>
</organism>
<name>A0A8J8GMZ0_9EURY</name>
<dbReference type="OrthoDB" id="271604at2157"/>
<evidence type="ECO:0000313" key="4">
    <source>
        <dbReference type="Proteomes" id="UP000728647"/>
    </source>
</evidence>
<dbReference type="EMBL" id="JABUQZ010000001">
    <property type="protein sequence ID" value="NUC72917.1"/>
    <property type="molecule type" value="Genomic_DNA"/>
</dbReference>
<comment type="caution">
    <text evidence="2">The sequence shown here is derived from an EMBL/GenBank/DDBJ whole genome shotgun (WGS) entry which is preliminary data.</text>
</comment>
<dbReference type="Proteomes" id="UP000728647">
    <property type="component" value="Unassembled WGS sequence"/>
</dbReference>
<accession>A0A8J8GMZ0</accession>
<gene>
    <name evidence="2" type="ORF">HT576_09980</name>
    <name evidence="3" type="ORF">HTZ84_11445</name>
</gene>
<dbReference type="Proteomes" id="UP001016761">
    <property type="component" value="Unassembled WGS sequence"/>
</dbReference>
<evidence type="ECO:0000313" key="2">
    <source>
        <dbReference type="EMBL" id="NUB91344.1"/>
    </source>
</evidence>
<dbReference type="InterPro" id="IPR040624">
    <property type="entry name" value="HalOD1"/>
</dbReference>
<proteinExistence type="predicted"/>
<keyword evidence="5" id="KW-1185">Reference proteome</keyword>
<evidence type="ECO:0000259" key="1">
    <source>
        <dbReference type="Pfam" id="PF18545"/>
    </source>
</evidence>
<dbReference type="Pfam" id="PF18545">
    <property type="entry name" value="HalOD1"/>
    <property type="match status" value="1"/>
</dbReference>
<feature type="domain" description="Halobacterial output" evidence="1">
    <location>
        <begin position="11"/>
        <end position="79"/>
    </location>
</feature>
<protein>
    <recommendedName>
        <fullName evidence="1">Halobacterial output domain-containing protein</fullName>
    </recommendedName>
</protein>
<dbReference type="AlphaFoldDB" id="A0A8J8GMZ0"/>
<reference evidence="2 5" key="1">
    <citation type="submission" date="2020-06" db="EMBL/GenBank/DDBJ databases">
        <title>Haloterrigena sp. nov., an extremely halophilic archaeon isolated from a saline sediment.</title>
        <authorList>
            <person name="Liu B.-B."/>
        </authorList>
    </citation>
    <scope>NUCLEOTIDE SEQUENCE</scope>
    <source>
        <strain evidence="2">SYSU A121-1</strain>
        <strain evidence="3 5">SYSU A558-1</strain>
    </source>
</reference>